<gene>
    <name evidence="1" type="ORF">LCGC14_2126750</name>
</gene>
<accession>A0A0F9GYX5</accession>
<dbReference type="EMBL" id="LAZR01026584">
    <property type="protein sequence ID" value="KKL68262.1"/>
    <property type="molecule type" value="Genomic_DNA"/>
</dbReference>
<organism evidence="1">
    <name type="scientific">marine sediment metagenome</name>
    <dbReference type="NCBI Taxonomy" id="412755"/>
    <lineage>
        <taxon>unclassified sequences</taxon>
        <taxon>metagenomes</taxon>
        <taxon>ecological metagenomes</taxon>
    </lineage>
</organism>
<evidence type="ECO:0000313" key="1">
    <source>
        <dbReference type="EMBL" id="KKL68262.1"/>
    </source>
</evidence>
<dbReference type="AlphaFoldDB" id="A0A0F9GYX5"/>
<sequence length="58" mass="6547">QTSDDQKHHSKKKLEARFMRKEGQSECHDGFVNLHVHSELSAIACLMVSIALLEARSV</sequence>
<name>A0A0F9GYX5_9ZZZZ</name>
<protein>
    <submittedName>
        <fullName evidence="1">Uncharacterized protein</fullName>
    </submittedName>
</protein>
<comment type="caution">
    <text evidence="1">The sequence shown here is derived from an EMBL/GenBank/DDBJ whole genome shotgun (WGS) entry which is preliminary data.</text>
</comment>
<proteinExistence type="predicted"/>
<feature type="non-terminal residue" evidence="1">
    <location>
        <position position="1"/>
    </location>
</feature>
<reference evidence="1" key="1">
    <citation type="journal article" date="2015" name="Nature">
        <title>Complex archaea that bridge the gap between prokaryotes and eukaryotes.</title>
        <authorList>
            <person name="Spang A."/>
            <person name="Saw J.H."/>
            <person name="Jorgensen S.L."/>
            <person name="Zaremba-Niedzwiedzka K."/>
            <person name="Martijn J."/>
            <person name="Lind A.E."/>
            <person name="van Eijk R."/>
            <person name="Schleper C."/>
            <person name="Guy L."/>
            <person name="Ettema T.J."/>
        </authorList>
    </citation>
    <scope>NUCLEOTIDE SEQUENCE</scope>
</reference>